<feature type="region of interest" description="Disordered" evidence="1">
    <location>
        <begin position="1"/>
        <end position="119"/>
    </location>
</feature>
<feature type="compositionally biased region" description="Acidic residues" evidence="1">
    <location>
        <begin position="106"/>
        <end position="119"/>
    </location>
</feature>
<feature type="compositionally biased region" description="Low complexity" evidence="1">
    <location>
        <begin position="7"/>
        <end position="27"/>
    </location>
</feature>
<keyword evidence="3" id="KW-1185">Reference proteome</keyword>
<protein>
    <submittedName>
        <fullName evidence="2">Uncharacterized protein</fullName>
    </submittedName>
</protein>
<dbReference type="AlphaFoldDB" id="A0A1E4T6L1"/>
<accession>A0A1E4T6L1</accession>
<dbReference type="Proteomes" id="UP000094801">
    <property type="component" value="Unassembled WGS sequence"/>
</dbReference>
<dbReference type="EMBL" id="KV453848">
    <property type="protein sequence ID" value="ODV87396.1"/>
    <property type="molecule type" value="Genomic_DNA"/>
</dbReference>
<reference evidence="3" key="1">
    <citation type="submission" date="2016-04" db="EMBL/GenBank/DDBJ databases">
        <title>Comparative genomics of biotechnologically important yeasts.</title>
        <authorList>
            <consortium name="DOE Joint Genome Institute"/>
            <person name="Riley R."/>
            <person name="Haridas S."/>
            <person name="Wolfe K.H."/>
            <person name="Lopes M.R."/>
            <person name="Hittinger C.T."/>
            <person name="Goker M."/>
            <person name="Salamov A."/>
            <person name="Wisecaver J."/>
            <person name="Long T.M."/>
            <person name="Aerts A.L."/>
            <person name="Barry K."/>
            <person name="Choi C."/>
            <person name="Clum A."/>
            <person name="Coughlan A.Y."/>
            <person name="Deshpande S."/>
            <person name="Douglass A.P."/>
            <person name="Hanson S.J."/>
            <person name="Klenk H.-P."/>
            <person name="Labutti K."/>
            <person name="Lapidus A."/>
            <person name="Lindquist E."/>
            <person name="Lipzen A."/>
            <person name="Meier-Kolthoff J.P."/>
            <person name="Ohm R.A."/>
            <person name="Otillar R.P."/>
            <person name="Pangilinan J."/>
            <person name="Peng Y."/>
            <person name="Rokas A."/>
            <person name="Rosa C.A."/>
            <person name="Scheuner C."/>
            <person name="Sibirny A.A."/>
            <person name="Slot J.C."/>
            <person name="Stielow J.B."/>
            <person name="Sun H."/>
            <person name="Kurtzman C.P."/>
            <person name="Blackwell M."/>
            <person name="Grigoriev I.V."/>
            <person name="Jeffries T.W."/>
        </authorList>
    </citation>
    <scope>NUCLEOTIDE SEQUENCE [LARGE SCALE GENOMIC DNA]</scope>
    <source>
        <strain evidence="3">NRRL YB-2248</strain>
    </source>
</reference>
<evidence type="ECO:0000313" key="3">
    <source>
        <dbReference type="Proteomes" id="UP000094801"/>
    </source>
</evidence>
<feature type="compositionally biased region" description="Polar residues" evidence="1">
    <location>
        <begin position="72"/>
        <end position="89"/>
    </location>
</feature>
<organism evidence="2 3">
    <name type="scientific">[Candida] arabinofermentans NRRL YB-2248</name>
    <dbReference type="NCBI Taxonomy" id="983967"/>
    <lineage>
        <taxon>Eukaryota</taxon>
        <taxon>Fungi</taxon>
        <taxon>Dikarya</taxon>
        <taxon>Ascomycota</taxon>
        <taxon>Saccharomycotina</taxon>
        <taxon>Pichiomycetes</taxon>
        <taxon>Pichiales</taxon>
        <taxon>Pichiaceae</taxon>
        <taxon>Ogataea</taxon>
        <taxon>Ogataea/Candida clade</taxon>
    </lineage>
</organism>
<feature type="region of interest" description="Disordered" evidence="1">
    <location>
        <begin position="174"/>
        <end position="212"/>
    </location>
</feature>
<name>A0A1E4T6L1_9ASCO</name>
<evidence type="ECO:0000256" key="1">
    <source>
        <dbReference type="SAM" id="MobiDB-lite"/>
    </source>
</evidence>
<proteinExistence type="predicted"/>
<feature type="compositionally biased region" description="Low complexity" evidence="1">
    <location>
        <begin position="198"/>
        <end position="209"/>
    </location>
</feature>
<feature type="compositionally biased region" description="Polar residues" evidence="1">
    <location>
        <begin position="35"/>
        <end position="58"/>
    </location>
</feature>
<evidence type="ECO:0000313" key="2">
    <source>
        <dbReference type="EMBL" id="ODV87396.1"/>
    </source>
</evidence>
<gene>
    <name evidence="2" type="ORF">CANARDRAFT_21354</name>
</gene>
<sequence>MKKSNSSKKSLWSQLKSSRSTSHLSSSKVDAGRQSMLTRSSSMFKLTESSHSNGSASSPIDEEKLTEEEASNPMTPITSPIGQEISSSGDLLRVDLSPESSFAYNEGDDSEFNILGLDDDDDDDDDNYLGSNDKLLSCAFDDYQLALRNLNIKGVTTETPTDTNEVFDALKKENNIQQDSNLKKQQHIHPGESKSEDSFQTSSSSSNSELTLISQNEPKIKVNLKETNQFIMIVEDLSNSGSKNINDVKTDEKNNFNDNDLDDHFYGDEEEEEEENYNGSFIFDDLDDLFDSETISDLDQQHSSNKFTTRSSTSTQVKPGIKRTSLYFT</sequence>